<dbReference type="STRING" id="387005.A0A183I7W0"/>
<evidence type="ECO:0000313" key="1">
    <source>
        <dbReference type="EMBL" id="VDP24116.1"/>
    </source>
</evidence>
<name>A0A183I7W0_9BILA</name>
<protein>
    <submittedName>
        <fullName evidence="3">Transposase</fullName>
    </submittedName>
</protein>
<dbReference type="WBParaSite" id="OFLC_0001583501-mRNA-1">
    <property type="protein sequence ID" value="OFLC_0001583501-mRNA-1"/>
    <property type="gene ID" value="OFLC_0001583501"/>
</dbReference>
<sequence>MFENNQTRFYFKRFTTPEQDTDTGKSRDDFRGDPVAELNERVIKIISDIKVITIEMKQMPKELKVL</sequence>
<gene>
    <name evidence="1" type="ORF">OFLC_LOCUS15824</name>
</gene>
<reference evidence="1 2" key="2">
    <citation type="submission" date="2018-11" db="EMBL/GenBank/DDBJ databases">
        <authorList>
            <consortium name="Pathogen Informatics"/>
        </authorList>
    </citation>
    <scope>NUCLEOTIDE SEQUENCE [LARGE SCALE GENOMIC DNA]</scope>
</reference>
<accession>A0A183I7W0</accession>
<dbReference type="Proteomes" id="UP000267606">
    <property type="component" value="Unassembled WGS sequence"/>
</dbReference>
<proteinExistence type="predicted"/>
<evidence type="ECO:0000313" key="3">
    <source>
        <dbReference type="WBParaSite" id="OFLC_0001583501-mRNA-1"/>
    </source>
</evidence>
<reference evidence="3" key="1">
    <citation type="submission" date="2016-06" db="UniProtKB">
        <authorList>
            <consortium name="WormBaseParasite"/>
        </authorList>
    </citation>
    <scope>IDENTIFICATION</scope>
</reference>
<organism evidence="3">
    <name type="scientific">Onchocerca flexuosa</name>
    <dbReference type="NCBI Taxonomy" id="387005"/>
    <lineage>
        <taxon>Eukaryota</taxon>
        <taxon>Metazoa</taxon>
        <taxon>Ecdysozoa</taxon>
        <taxon>Nematoda</taxon>
        <taxon>Chromadorea</taxon>
        <taxon>Rhabditida</taxon>
        <taxon>Spirurina</taxon>
        <taxon>Spiruromorpha</taxon>
        <taxon>Filarioidea</taxon>
        <taxon>Onchocercidae</taxon>
        <taxon>Onchocerca</taxon>
    </lineage>
</organism>
<keyword evidence="2" id="KW-1185">Reference proteome</keyword>
<evidence type="ECO:0000313" key="2">
    <source>
        <dbReference type="Proteomes" id="UP000267606"/>
    </source>
</evidence>
<dbReference type="EMBL" id="UZAJ01042967">
    <property type="protein sequence ID" value="VDP24116.1"/>
    <property type="molecule type" value="Genomic_DNA"/>
</dbReference>
<dbReference type="AlphaFoldDB" id="A0A183I7W0"/>